<dbReference type="Proteomes" id="UP000059680">
    <property type="component" value="Chromosome 3"/>
</dbReference>
<accession>A0A0N7KGS0</accession>
<evidence type="ECO:0000313" key="2">
    <source>
        <dbReference type="EMBL" id="BAS82793.1"/>
    </source>
</evidence>
<sequence>MNERQPVIPPSGPPTESRTRQNQESQESPERQIQAKILPHLGQPRKANGQLTVEQRRGRRPMATPGAGTPVPVGEPAAEEGEGIRGRGGGILGGAPAGWGGGGGGGLVEWLWRLLGFFGGGLVMAGEKHRGTGAPMGGSFL</sequence>
<dbReference type="PaxDb" id="39947-A0A0N7KGS0"/>
<name>A0A0N7KGS0_ORYSJ</name>
<gene>
    <name evidence="2" type="ordered locus">Os03g0198466</name>
    <name evidence="2" type="ORF">OSNPB_030198466</name>
</gene>
<keyword evidence="3" id="KW-1185">Reference proteome</keyword>
<dbReference type="EMBL" id="AP014959">
    <property type="protein sequence ID" value="BAS82793.1"/>
    <property type="molecule type" value="Genomic_DNA"/>
</dbReference>
<evidence type="ECO:0000256" key="1">
    <source>
        <dbReference type="SAM" id="MobiDB-lite"/>
    </source>
</evidence>
<organism evidence="2 3">
    <name type="scientific">Oryza sativa subsp. japonica</name>
    <name type="common">Rice</name>
    <dbReference type="NCBI Taxonomy" id="39947"/>
    <lineage>
        <taxon>Eukaryota</taxon>
        <taxon>Viridiplantae</taxon>
        <taxon>Streptophyta</taxon>
        <taxon>Embryophyta</taxon>
        <taxon>Tracheophyta</taxon>
        <taxon>Spermatophyta</taxon>
        <taxon>Magnoliopsida</taxon>
        <taxon>Liliopsida</taxon>
        <taxon>Poales</taxon>
        <taxon>Poaceae</taxon>
        <taxon>BOP clade</taxon>
        <taxon>Oryzoideae</taxon>
        <taxon>Oryzeae</taxon>
        <taxon>Oryzinae</taxon>
        <taxon>Oryza</taxon>
        <taxon>Oryza sativa</taxon>
    </lineage>
</organism>
<reference evidence="2 3" key="2">
    <citation type="journal article" date="2013" name="Plant Cell Physiol.">
        <title>Rice Annotation Project Database (RAP-DB): an integrative and interactive database for rice genomics.</title>
        <authorList>
            <person name="Sakai H."/>
            <person name="Lee S.S."/>
            <person name="Tanaka T."/>
            <person name="Numa H."/>
            <person name="Kim J."/>
            <person name="Kawahara Y."/>
            <person name="Wakimoto H."/>
            <person name="Yang C.C."/>
            <person name="Iwamoto M."/>
            <person name="Abe T."/>
            <person name="Yamada Y."/>
            <person name="Muto A."/>
            <person name="Inokuchi H."/>
            <person name="Ikemura T."/>
            <person name="Matsumoto T."/>
            <person name="Sasaki T."/>
            <person name="Itoh T."/>
        </authorList>
    </citation>
    <scope>NUCLEOTIDE SEQUENCE [LARGE SCALE GENOMIC DNA]</scope>
    <source>
        <strain evidence="3">cv. Nipponbare</strain>
    </source>
</reference>
<feature type="compositionally biased region" description="Polar residues" evidence="1">
    <location>
        <begin position="14"/>
        <end position="26"/>
    </location>
</feature>
<dbReference type="AlphaFoldDB" id="A0A0N7KGS0"/>
<feature type="region of interest" description="Disordered" evidence="1">
    <location>
        <begin position="1"/>
        <end position="89"/>
    </location>
</feature>
<protein>
    <submittedName>
        <fullName evidence="2">Os03g0198466 protein</fullName>
    </submittedName>
</protein>
<dbReference type="InParanoid" id="A0A0N7KGS0"/>
<proteinExistence type="predicted"/>
<reference evidence="2 3" key="3">
    <citation type="journal article" date="2013" name="Rice">
        <title>Improvement of the Oryza sativa Nipponbare reference genome using next generation sequence and optical map data.</title>
        <authorList>
            <person name="Kawahara Y."/>
            <person name="de la Bastide M."/>
            <person name="Hamilton J.P."/>
            <person name="Kanamori H."/>
            <person name="McCombie W.R."/>
            <person name="Ouyang S."/>
            <person name="Schwartz D.C."/>
            <person name="Tanaka T."/>
            <person name="Wu J."/>
            <person name="Zhou S."/>
            <person name="Childs K.L."/>
            <person name="Davidson R.M."/>
            <person name="Lin H."/>
            <person name="Quesada-Ocampo L."/>
            <person name="Vaillancourt B."/>
            <person name="Sakai H."/>
            <person name="Lee S.S."/>
            <person name="Kim J."/>
            <person name="Numa H."/>
            <person name="Itoh T."/>
            <person name="Buell C.R."/>
            <person name="Matsumoto T."/>
        </authorList>
    </citation>
    <scope>NUCLEOTIDE SEQUENCE [LARGE SCALE GENOMIC DNA]</scope>
    <source>
        <strain evidence="3">cv. Nipponbare</strain>
    </source>
</reference>
<reference evidence="3" key="1">
    <citation type="journal article" date="2005" name="Nature">
        <title>The map-based sequence of the rice genome.</title>
        <authorList>
            <consortium name="International rice genome sequencing project (IRGSP)"/>
            <person name="Matsumoto T."/>
            <person name="Wu J."/>
            <person name="Kanamori H."/>
            <person name="Katayose Y."/>
            <person name="Fujisawa M."/>
            <person name="Namiki N."/>
            <person name="Mizuno H."/>
            <person name="Yamamoto K."/>
            <person name="Antonio B.A."/>
            <person name="Baba T."/>
            <person name="Sakata K."/>
            <person name="Nagamura Y."/>
            <person name="Aoki H."/>
            <person name="Arikawa K."/>
            <person name="Arita K."/>
            <person name="Bito T."/>
            <person name="Chiden Y."/>
            <person name="Fujitsuka N."/>
            <person name="Fukunaka R."/>
            <person name="Hamada M."/>
            <person name="Harada C."/>
            <person name="Hayashi A."/>
            <person name="Hijishita S."/>
            <person name="Honda M."/>
            <person name="Hosokawa S."/>
            <person name="Ichikawa Y."/>
            <person name="Idonuma A."/>
            <person name="Iijima M."/>
            <person name="Ikeda M."/>
            <person name="Ikeno M."/>
            <person name="Ito K."/>
            <person name="Ito S."/>
            <person name="Ito T."/>
            <person name="Ito Y."/>
            <person name="Ito Y."/>
            <person name="Iwabuchi A."/>
            <person name="Kamiya K."/>
            <person name="Karasawa W."/>
            <person name="Kurita K."/>
            <person name="Katagiri S."/>
            <person name="Kikuta A."/>
            <person name="Kobayashi H."/>
            <person name="Kobayashi N."/>
            <person name="Machita K."/>
            <person name="Maehara T."/>
            <person name="Masukawa M."/>
            <person name="Mizubayashi T."/>
            <person name="Mukai Y."/>
            <person name="Nagasaki H."/>
            <person name="Nagata Y."/>
            <person name="Naito S."/>
            <person name="Nakashima M."/>
            <person name="Nakama Y."/>
            <person name="Nakamichi Y."/>
            <person name="Nakamura M."/>
            <person name="Meguro A."/>
            <person name="Negishi M."/>
            <person name="Ohta I."/>
            <person name="Ohta T."/>
            <person name="Okamoto M."/>
            <person name="Ono N."/>
            <person name="Saji S."/>
            <person name="Sakaguchi M."/>
            <person name="Sakai K."/>
            <person name="Shibata M."/>
            <person name="Shimokawa T."/>
            <person name="Song J."/>
            <person name="Takazaki Y."/>
            <person name="Terasawa K."/>
            <person name="Tsugane M."/>
            <person name="Tsuji K."/>
            <person name="Ueda S."/>
            <person name="Waki K."/>
            <person name="Yamagata H."/>
            <person name="Yamamoto M."/>
            <person name="Yamamoto S."/>
            <person name="Yamane H."/>
            <person name="Yoshiki S."/>
            <person name="Yoshihara R."/>
            <person name="Yukawa K."/>
            <person name="Zhong H."/>
            <person name="Yano M."/>
            <person name="Yuan Q."/>
            <person name="Ouyang S."/>
            <person name="Liu J."/>
            <person name="Jones K.M."/>
            <person name="Gansberger K."/>
            <person name="Moffat K."/>
            <person name="Hill J."/>
            <person name="Bera J."/>
            <person name="Fadrosh D."/>
            <person name="Jin S."/>
            <person name="Johri S."/>
            <person name="Kim M."/>
            <person name="Overton L."/>
            <person name="Reardon M."/>
            <person name="Tsitrin T."/>
            <person name="Vuong H."/>
            <person name="Weaver B."/>
            <person name="Ciecko A."/>
            <person name="Tallon L."/>
            <person name="Jackson J."/>
            <person name="Pai G."/>
            <person name="Aken S.V."/>
            <person name="Utterback T."/>
            <person name="Reidmuller S."/>
            <person name="Feldblyum T."/>
            <person name="Hsiao J."/>
            <person name="Zismann V."/>
            <person name="Iobst S."/>
            <person name="de Vazeille A.R."/>
            <person name="Buell C.R."/>
            <person name="Ying K."/>
            <person name="Li Y."/>
            <person name="Lu T."/>
            <person name="Huang Y."/>
            <person name="Zhao Q."/>
            <person name="Feng Q."/>
            <person name="Zhang L."/>
            <person name="Zhu J."/>
            <person name="Weng Q."/>
            <person name="Mu J."/>
            <person name="Lu Y."/>
            <person name="Fan D."/>
            <person name="Liu Y."/>
            <person name="Guan J."/>
            <person name="Zhang Y."/>
            <person name="Yu S."/>
            <person name="Liu X."/>
            <person name="Zhang Y."/>
            <person name="Hong G."/>
            <person name="Han B."/>
            <person name="Choisne N."/>
            <person name="Demange N."/>
            <person name="Orjeda G."/>
            <person name="Samain S."/>
            <person name="Cattolico L."/>
            <person name="Pelletier E."/>
            <person name="Couloux A."/>
            <person name="Segurens B."/>
            <person name="Wincker P."/>
            <person name="D'Hont A."/>
            <person name="Scarpelli C."/>
            <person name="Weissenbach J."/>
            <person name="Salanoubat M."/>
            <person name="Quetier F."/>
            <person name="Yu Y."/>
            <person name="Kim H.R."/>
            <person name="Rambo T."/>
            <person name="Currie J."/>
            <person name="Collura K."/>
            <person name="Luo M."/>
            <person name="Yang T."/>
            <person name="Ammiraju J.S.S."/>
            <person name="Engler F."/>
            <person name="Soderlund C."/>
            <person name="Wing R.A."/>
            <person name="Palmer L.E."/>
            <person name="de la Bastide M."/>
            <person name="Spiegel L."/>
            <person name="Nascimento L."/>
            <person name="Zutavern T."/>
            <person name="O'Shaughnessy A."/>
            <person name="Dike S."/>
            <person name="Dedhia N."/>
            <person name="Preston R."/>
            <person name="Balija V."/>
            <person name="McCombie W.R."/>
            <person name="Chow T."/>
            <person name="Chen H."/>
            <person name="Chung M."/>
            <person name="Chen C."/>
            <person name="Shaw J."/>
            <person name="Wu H."/>
            <person name="Hsiao K."/>
            <person name="Chao Y."/>
            <person name="Chu M."/>
            <person name="Cheng C."/>
            <person name="Hour A."/>
            <person name="Lee P."/>
            <person name="Lin S."/>
            <person name="Lin Y."/>
            <person name="Liou J."/>
            <person name="Liu S."/>
            <person name="Hsing Y."/>
            <person name="Raghuvanshi S."/>
            <person name="Mohanty A."/>
            <person name="Bharti A.K."/>
            <person name="Gaur A."/>
            <person name="Gupta V."/>
            <person name="Kumar D."/>
            <person name="Ravi V."/>
            <person name="Vij S."/>
            <person name="Kapur A."/>
            <person name="Khurana P."/>
            <person name="Khurana P."/>
            <person name="Khurana J.P."/>
            <person name="Tyagi A.K."/>
            <person name="Gaikwad K."/>
            <person name="Singh A."/>
            <person name="Dalal V."/>
            <person name="Srivastava S."/>
            <person name="Dixit A."/>
            <person name="Pal A.K."/>
            <person name="Ghazi I.A."/>
            <person name="Yadav M."/>
            <person name="Pandit A."/>
            <person name="Bhargava A."/>
            <person name="Sureshbabu K."/>
            <person name="Batra K."/>
            <person name="Sharma T.R."/>
            <person name="Mohapatra T."/>
            <person name="Singh N.K."/>
            <person name="Messing J."/>
            <person name="Nelson A.B."/>
            <person name="Fuks G."/>
            <person name="Kavchok S."/>
            <person name="Keizer G."/>
            <person name="Linton E."/>
            <person name="Llaca V."/>
            <person name="Song R."/>
            <person name="Tanyolac B."/>
            <person name="Young S."/>
            <person name="Ho-Il K."/>
            <person name="Hahn J.H."/>
            <person name="Sangsakoo G."/>
            <person name="Vanavichit A."/>
            <person name="de Mattos Luiz.A.T."/>
            <person name="Zimmer P.D."/>
            <person name="Malone G."/>
            <person name="Dellagostin O."/>
            <person name="de Oliveira A.C."/>
            <person name="Bevan M."/>
            <person name="Bancroft I."/>
            <person name="Minx P."/>
            <person name="Cordum H."/>
            <person name="Wilson R."/>
            <person name="Cheng Z."/>
            <person name="Jin W."/>
            <person name="Jiang J."/>
            <person name="Leong S.A."/>
            <person name="Iwama H."/>
            <person name="Gojobori T."/>
            <person name="Itoh T."/>
            <person name="Niimura Y."/>
            <person name="Fujii Y."/>
            <person name="Habara T."/>
            <person name="Sakai H."/>
            <person name="Sato Y."/>
            <person name="Wilson G."/>
            <person name="Kumar K."/>
            <person name="McCouch S."/>
            <person name="Juretic N."/>
            <person name="Hoen D."/>
            <person name="Wright S."/>
            <person name="Bruskiewich R."/>
            <person name="Bureau T."/>
            <person name="Miyao A."/>
            <person name="Hirochika H."/>
            <person name="Nishikawa T."/>
            <person name="Kadowaki K."/>
            <person name="Sugiura M."/>
            <person name="Burr B."/>
            <person name="Sasaki T."/>
        </authorList>
    </citation>
    <scope>NUCLEOTIDE SEQUENCE [LARGE SCALE GENOMIC DNA]</scope>
    <source>
        <strain evidence="3">cv. Nipponbare</strain>
    </source>
</reference>
<evidence type="ECO:0000313" key="3">
    <source>
        <dbReference type="Proteomes" id="UP000059680"/>
    </source>
</evidence>